<dbReference type="Proteomes" id="UP001497516">
    <property type="component" value="Chromosome 10"/>
</dbReference>
<organism evidence="1 2">
    <name type="scientific">Linum trigynum</name>
    <dbReference type="NCBI Taxonomy" id="586398"/>
    <lineage>
        <taxon>Eukaryota</taxon>
        <taxon>Viridiplantae</taxon>
        <taxon>Streptophyta</taxon>
        <taxon>Embryophyta</taxon>
        <taxon>Tracheophyta</taxon>
        <taxon>Spermatophyta</taxon>
        <taxon>Magnoliopsida</taxon>
        <taxon>eudicotyledons</taxon>
        <taxon>Gunneridae</taxon>
        <taxon>Pentapetalae</taxon>
        <taxon>rosids</taxon>
        <taxon>fabids</taxon>
        <taxon>Malpighiales</taxon>
        <taxon>Linaceae</taxon>
        <taxon>Linum</taxon>
    </lineage>
</organism>
<name>A0AAV2CSV7_9ROSI</name>
<reference evidence="1 2" key="1">
    <citation type="submission" date="2024-04" db="EMBL/GenBank/DDBJ databases">
        <authorList>
            <person name="Fracassetti M."/>
        </authorList>
    </citation>
    <scope>NUCLEOTIDE SEQUENCE [LARGE SCALE GENOMIC DNA]</scope>
</reference>
<protein>
    <submittedName>
        <fullName evidence="1">Uncharacterized protein</fullName>
    </submittedName>
</protein>
<proteinExistence type="predicted"/>
<gene>
    <name evidence="1" type="ORF">LTRI10_LOCUS6986</name>
</gene>
<dbReference type="EMBL" id="OZ034814">
    <property type="protein sequence ID" value="CAL1359508.1"/>
    <property type="molecule type" value="Genomic_DNA"/>
</dbReference>
<evidence type="ECO:0000313" key="1">
    <source>
        <dbReference type="EMBL" id="CAL1359508.1"/>
    </source>
</evidence>
<accession>A0AAV2CSV7</accession>
<sequence>MDWLREGDKNTTFFHKKASARRKRNAIRKLRDHTGRWFVGTQLVKVCLTQYYGDIITIGPEPEAKTILDSILTTVGEEENMELLRPVTQDEAWFALQGRARHLERMVFRHIFSRNIGRWWRMMWWLQCGESLRKEMELLRPVTQDEAWFALQGRARHLERMVFRHIFSRNIGRWWRMMWWLQCGESLRKEEYLPDSTIELLC</sequence>
<evidence type="ECO:0000313" key="2">
    <source>
        <dbReference type="Proteomes" id="UP001497516"/>
    </source>
</evidence>
<dbReference type="AlphaFoldDB" id="A0AAV2CSV7"/>
<keyword evidence="2" id="KW-1185">Reference proteome</keyword>